<dbReference type="AlphaFoldDB" id="A0A8K0KNC3"/>
<reference evidence="1" key="2">
    <citation type="submission" date="2017-10" db="EMBL/GenBank/DDBJ databases">
        <title>Ladona fulva Genome sequencing and assembly.</title>
        <authorList>
            <person name="Murali S."/>
            <person name="Richards S."/>
            <person name="Bandaranaike D."/>
            <person name="Bellair M."/>
            <person name="Blankenburg K."/>
            <person name="Chao H."/>
            <person name="Dinh H."/>
            <person name="Doddapaneni H."/>
            <person name="Dugan-Rocha S."/>
            <person name="Elkadiri S."/>
            <person name="Gnanaolivu R."/>
            <person name="Hernandez B."/>
            <person name="Skinner E."/>
            <person name="Javaid M."/>
            <person name="Lee S."/>
            <person name="Li M."/>
            <person name="Ming W."/>
            <person name="Munidasa M."/>
            <person name="Muniz J."/>
            <person name="Nguyen L."/>
            <person name="Hughes D."/>
            <person name="Osuji N."/>
            <person name="Pu L.-L."/>
            <person name="Puazo M."/>
            <person name="Qu C."/>
            <person name="Quiroz J."/>
            <person name="Raj R."/>
            <person name="Weissenberger G."/>
            <person name="Xin Y."/>
            <person name="Zou X."/>
            <person name="Han Y."/>
            <person name="Worley K."/>
            <person name="Muzny D."/>
            <person name="Gibbs R."/>
        </authorList>
    </citation>
    <scope>NUCLEOTIDE SEQUENCE</scope>
    <source>
        <strain evidence="1">Sampled in the wild</strain>
    </source>
</reference>
<dbReference type="OrthoDB" id="1101576at2759"/>
<accession>A0A8K0KNC3</accession>
<proteinExistence type="predicted"/>
<gene>
    <name evidence="1" type="ORF">J437_LFUL018927</name>
</gene>
<evidence type="ECO:0000313" key="1">
    <source>
        <dbReference type="EMBL" id="KAG8236891.1"/>
    </source>
</evidence>
<reference evidence="1" key="1">
    <citation type="submission" date="2013-04" db="EMBL/GenBank/DDBJ databases">
        <authorList>
            <person name="Qu J."/>
            <person name="Murali S.C."/>
            <person name="Bandaranaike D."/>
            <person name="Bellair M."/>
            <person name="Blankenburg K."/>
            <person name="Chao H."/>
            <person name="Dinh H."/>
            <person name="Doddapaneni H."/>
            <person name="Downs B."/>
            <person name="Dugan-Rocha S."/>
            <person name="Elkadiri S."/>
            <person name="Gnanaolivu R.D."/>
            <person name="Hernandez B."/>
            <person name="Javaid M."/>
            <person name="Jayaseelan J.C."/>
            <person name="Lee S."/>
            <person name="Li M."/>
            <person name="Ming W."/>
            <person name="Munidasa M."/>
            <person name="Muniz J."/>
            <person name="Nguyen L."/>
            <person name="Ongeri F."/>
            <person name="Osuji N."/>
            <person name="Pu L.-L."/>
            <person name="Puazo M."/>
            <person name="Qu C."/>
            <person name="Quiroz J."/>
            <person name="Raj R."/>
            <person name="Weissenberger G."/>
            <person name="Xin Y."/>
            <person name="Zou X."/>
            <person name="Han Y."/>
            <person name="Richards S."/>
            <person name="Worley K."/>
            <person name="Muzny D."/>
            <person name="Gibbs R."/>
        </authorList>
    </citation>
    <scope>NUCLEOTIDE SEQUENCE</scope>
    <source>
        <strain evidence="1">Sampled in the wild</strain>
    </source>
</reference>
<dbReference type="PANTHER" id="PTHR45913">
    <property type="entry name" value="EPM2A-INTERACTING PROTEIN 1"/>
    <property type="match status" value="1"/>
</dbReference>
<protein>
    <submittedName>
        <fullName evidence="1">Uncharacterized protein</fullName>
    </submittedName>
</protein>
<dbReference type="EMBL" id="KZ309092">
    <property type="protein sequence ID" value="KAG8236891.1"/>
    <property type="molecule type" value="Genomic_DNA"/>
</dbReference>
<organism evidence="1 2">
    <name type="scientific">Ladona fulva</name>
    <name type="common">Scarce chaser dragonfly</name>
    <name type="synonym">Libellula fulva</name>
    <dbReference type="NCBI Taxonomy" id="123851"/>
    <lineage>
        <taxon>Eukaryota</taxon>
        <taxon>Metazoa</taxon>
        <taxon>Ecdysozoa</taxon>
        <taxon>Arthropoda</taxon>
        <taxon>Hexapoda</taxon>
        <taxon>Insecta</taxon>
        <taxon>Pterygota</taxon>
        <taxon>Palaeoptera</taxon>
        <taxon>Odonata</taxon>
        <taxon>Epiprocta</taxon>
        <taxon>Anisoptera</taxon>
        <taxon>Libelluloidea</taxon>
        <taxon>Libellulidae</taxon>
        <taxon>Ladona</taxon>
    </lineage>
</organism>
<dbReference type="Proteomes" id="UP000792457">
    <property type="component" value="Unassembled WGS sequence"/>
</dbReference>
<sequence>MNSDHEVILFDTAVRWLSKGNVVGRVLELNNDIKQFLEIEGKHEFMSNFIDETWIQRVAYLSDILDQLNKLNLKLQEENQTSYEKKKPVVIIYSIWEL</sequence>
<feature type="non-terminal residue" evidence="1">
    <location>
        <position position="98"/>
    </location>
</feature>
<dbReference type="PANTHER" id="PTHR45913:SF22">
    <property type="entry name" value="SCAN BOX DOMAIN-CONTAINING PROTEIN"/>
    <property type="match status" value="1"/>
</dbReference>
<evidence type="ECO:0000313" key="2">
    <source>
        <dbReference type="Proteomes" id="UP000792457"/>
    </source>
</evidence>
<comment type="caution">
    <text evidence="1">The sequence shown here is derived from an EMBL/GenBank/DDBJ whole genome shotgun (WGS) entry which is preliminary data.</text>
</comment>
<keyword evidence="2" id="KW-1185">Reference proteome</keyword>
<name>A0A8K0KNC3_LADFU</name>